<protein>
    <submittedName>
        <fullName evidence="1">Uncharacterized protein</fullName>
    </submittedName>
</protein>
<accession>K4I2L9</accession>
<proteinExistence type="predicted"/>
<dbReference type="GeneID" id="24629812"/>
<dbReference type="Proteomes" id="UP000006954">
    <property type="component" value="Segment"/>
</dbReference>
<organism evidence="1 2">
    <name type="scientific">Salmonella phage STML-198</name>
    <dbReference type="NCBI Taxonomy" id="1204531"/>
    <lineage>
        <taxon>Viruses</taxon>
        <taxon>Duplodnaviria</taxon>
        <taxon>Heunggongvirae</taxon>
        <taxon>Uroviricota</taxon>
        <taxon>Caudoviricetes</taxon>
        <taxon>Pantevenvirales</taxon>
        <taxon>Straboviridae</taxon>
        <taxon>Tevenvirinae</taxon>
        <taxon>Gelderlandvirus</taxon>
        <taxon>Gelderlandvirus stml198</taxon>
    </lineage>
</organism>
<evidence type="ECO:0000313" key="2">
    <source>
        <dbReference type="Proteomes" id="UP000006954"/>
    </source>
</evidence>
<sequence>MVIDKSYCKHPNFDQFIFKTKVSIGPRSITNYSVAKITPKEFRKMKKIIRKMFSEGLSVYEHGFFECKGCKNCQGA</sequence>
<reference evidence="1 2" key="1">
    <citation type="submission" date="2012-06" db="EMBL/GenBank/DDBJ databases">
        <title>Bacteriophages quickly and effectively reduce contamination of various foods with Salmonella.</title>
        <authorList>
            <person name="Woolston J."/>
            <person name="Parks A.R."/>
            <person name="Hanna L.F."/>
            <person name="Charbonneau D."/>
            <person name="Sulakvelidze A."/>
        </authorList>
    </citation>
    <scope>NUCLEOTIDE SEQUENCE [LARGE SCALE GENOMIC DNA]</scope>
    <source>
        <strain evidence="1">STML-198</strain>
    </source>
</reference>
<evidence type="ECO:0000313" key="1">
    <source>
        <dbReference type="EMBL" id="AFU63958.1"/>
    </source>
</evidence>
<name>K4I2L9_9CAUD</name>
<dbReference type="EMBL" id="JX181825">
    <property type="protein sequence ID" value="AFU63958.1"/>
    <property type="molecule type" value="Genomic_DNA"/>
</dbReference>
<dbReference type="RefSeq" id="YP_009148000.1">
    <property type="nucleotide sequence ID" value="NC_027344.1"/>
</dbReference>
<dbReference type="KEGG" id="vg:24629812"/>
<keyword evidence="2" id="KW-1185">Reference proteome</keyword>